<protein>
    <submittedName>
        <fullName evidence="1">Uncharacterized mitochondrial protein AtMg00810-like</fullName>
    </submittedName>
</protein>
<dbReference type="EMBL" id="BKCJ011263341">
    <property type="protein sequence ID" value="GFD12084.1"/>
    <property type="molecule type" value="Genomic_DNA"/>
</dbReference>
<sequence length="67" mass="7604">MSMMGQMSFFLGLQVLQTPKDIFINQSKFALEIFKKFGMDSCDLVDTPMVDRLKLDEDPLGTPVDQT</sequence>
<proteinExistence type="predicted"/>
<name>A0A699TWK3_TANCI</name>
<evidence type="ECO:0000313" key="1">
    <source>
        <dbReference type="EMBL" id="GFD12084.1"/>
    </source>
</evidence>
<dbReference type="AlphaFoldDB" id="A0A699TWK3"/>
<accession>A0A699TWK3</accession>
<organism evidence="1">
    <name type="scientific">Tanacetum cinerariifolium</name>
    <name type="common">Dalmatian daisy</name>
    <name type="synonym">Chrysanthemum cinerariifolium</name>
    <dbReference type="NCBI Taxonomy" id="118510"/>
    <lineage>
        <taxon>Eukaryota</taxon>
        <taxon>Viridiplantae</taxon>
        <taxon>Streptophyta</taxon>
        <taxon>Embryophyta</taxon>
        <taxon>Tracheophyta</taxon>
        <taxon>Spermatophyta</taxon>
        <taxon>Magnoliopsida</taxon>
        <taxon>eudicotyledons</taxon>
        <taxon>Gunneridae</taxon>
        <taxon>Pentapetalae</taxon>
        <taxon>asterids</taxon>
        <taxon>campanulids</taxon>
        <taxon>Asterales</taxon>
        <taxon>Asteraceae</taxon>
        <taxon>Asteroideae</taxon>
        <taxon>Anthemideae</taxon>
        <taxon>Anthemidinae</taxon>
        <taxon>Tanacetum</taxon>
    </lineage>
</organism>
<gene>
    <name evidence="1" type="ORF">Tci_884053</name>
</gene>
<comment type="caution">
    <text evidence="1">The sequence shown here is derived from an EMBL/GenBank/DDBJ whole genome shotgun (WGS) entry which is preliminary data.</text>
</comment>
<reference evidence="1" key="1">
    <citation type="journal article" date="2019" name="Sci. Rep.">
        <title>Draft genome of Tanacetum cinerariifolium, the natural source of mosquito coil.</title>
        <authorList>
            <person name="Yamashiro T."/>
            <person name="Shiraishi A."/>
            <person name="Satake H."/>
            <person name="Nakayama K."/>
        </authorList>
    </citation>
    <scope>NUCLEOTIDE SEQUENCE</scope>
</reference>